<evidence type="ECO:0000256" key="2">
    <source>
        <dbReference type="SAM" id="SignalP"/>
    </source>
</evidence>
<dbReference type="Proteomes" id="UP001596011">
    <property type="component" value="Unassembled WGS sequence"/>
</dbReference>
<evidence type="ECO:0000313" key="3">
    <source>
        <dbReference type="EMBL" id="MFC4630410.1"/>
    </source>
</evidence>
<keyword evidence="4" id="KW-1185">Reference proteome</keyword>
<evidence type="ECO:0000256" key="1">
    <source>
        <dbReference type="SAM" id="MobiDB-lite"/>
    </source>
</evidence>
<dbReference type="InterPro" id="IPR001695">
    <property type="entry name" value="Lysyl_oxidase"/>
</dbReference>
<comment type="caution">
    <text evidence="3">The sequence shown here is derived from an EMBL/GenBank/DDBJ whole genome shotgun (WGS) entry which is preliminary data.</text>
</comment>
<dbReference type="Pfam" id="PF01186">
    <property type="entry name" value="Lysyl_oxidase"/>
    <property type="match status" value="1"/>
</dbReference>
<reference evidence="4" key="1">
    <citation type="journal article" date="2019" name="Int. J. Syst. Evol. Microbiol.">
        <title>The Global Catalogue of Microorganisms (GCM) 10K type strain sequencing project: providing services to taxonomists for standard genome sequencing and annotation.</title>
        <authorList>
            <consortium name="The Broad Institute Genomics Platform"/>
            <consortium name="The Broad Institute Genome Sequencing Center for Infectious Disease"/>
            <person name="Wu L."/>
            <person name="Ma J."/>
        </authorList>
    </citation>
    <scope>NUCLEOTIDE SEQUENCE [LARGE SCALE GENOMIC DNA]</scope>
    <source>
        <strain evidence="4">CCUG 42722</strain>
    </source>
</reference>
<sequence length="570" mass="60732">MSRPSPRLLTMGIAATLALGLLGEGAAANVVSASAATPPVGAAVPTTTDSTDTAQSSAQRGLRIVPTGDTVQGYTFDGFVYVDSQVWLGAYGESHEFLAKRATASAPAVLTKTVIRGNKRTTTKVPAALVDGLNGLKNGLTVKIATPKGKVLLEETRSLCPGGWDRQRIQPTGRTEPVYPSLCGGSWFTKSTVFGIEEGWAARLDAFFQVETKRTDLVMTTTVNDKVANLLGLPAKGRSVTQKLKIVDECELWGCEGVADQLLGESAEGFSTLAGQDAQSTRAESLRAQGGAHSGHAESSGTGHPVNLFTLDSSQAHGGDHPSLGQAGTTPSTKKPAKDSLPDLVSVPAWQIGNEVDEAGIDRLTFNAHEWNAGPGPLVVEGYRRGSAEVMDAYQMFYRDGKEVGSTKTGTMEYHEAPEHDHWHFLDFASYELVTPKGKLVTTSGKQSWCLVPTNAVDLSVPGAVWRPEATGLDSACGERSALWLREVLPVGWGDTYSQHQTQAFDLTGVRNGTYQIKITVNPNGNLHERTTSNNVSYRTVILGGTPGARTVKVPPYEGVDTEEPELVEN</sequence>
<feature type="region of interest" description="Disordered" evidence="1">
    <location>
        <begin position="273"/>
        <end position="341"/>
    </location>
</feature>
<feature type="signal peptide" evidence="2">
    <location>
        <begin position="1"/>
        <end position="28"/>
    </location>
</feature>
<feature type="chain" id="PRO_5045102339" evidence="2">
    <location>
        <begin position="29"/>
        <end position="570"/>
    </location>
</feature>
<organism evidence="3 4">
    <name type="scientific">Promicromonospora alba</name>
    <dbReference type="NCBI Taxonomy" id="1616110"/>
    <lineage>
        <taxon>Bacteria</taxon>
        <taxon>Bacillati</taxon>
        <taxon>Actinomycetota</taxon>
        <taxon>Actinomycetes</taxon>
        <taxon>Micrococcales</taxon>
        <taxon>Promicromonosporaceae</taxon>
        <taxon>Promicromonospora</taxon>
    </lineage>
</organism>
<evidence type="ECO:0000313" key="4">
    <source>
        <dbReference type="Proteomes" id="UP001596011"/>
    </source>
</evidence>
<dbReference type="EMBL" id="JBHSFI010000005">
    <property type="protein sequence ID" value="MFC4630410.1"/>
    <property type="molecule type" value="Genomic_DNA"/>
</dbReference>
<accession>A0ABV9HNE3</accession>
<proteinExistence type="predicted"/>
<feature type="region of interest" description="Disordered" evidence="1">
    <location>
        <begin position="38"/>
        <end position="59"/>
    </location>
</feature>
<keyword evidence="2" id="KW-0732">Signal</keyword>
<name>A0ABV9HNE3_9MICO</name>
<gene>
    <name evidence="3" type="ORF">ACFO6V_19355</name>
</gene>
<feature type="compositionally biased region" description="Polar residues" evidence="1">
    <location>
        <begin position="273"/>
        <end position="283"/>
    </location>
</feature>
<dbReference type="RefSeq" id="WP_377138074.1">
    <property type="nucleotide sequence ID" value="NZ_JBHSFI010000005.1"/>
</dbReference>
<protein>
    <submittedName>
        <fullName evidence="3">Lysyl oxidase family protein</fullName>
    </submittedName>
</protein>